<protein>
    <recommendedName>
        <fullName evidence="4">C-type lectin domain-containing protein</fullName>
    </recommendedName>
</protein>
<dbReference type="CDD" id="cd00037">
    <property type="entry name" value="CLECT"/>
    <property type="match status" value="1"/>
</dbReference>
<gene>
    <name evidence="2" type="ORF">RRG08_039940</name>
</gene>
<dbReference type="Gene3D" id="3.10.100.10">
    <property type="entry name" value="Mannose-Binding Protein A, subunit A"/>
    <property type="match status" value="1"/>
</dbReference>
<accession>A0AAE0Z7L1</accession>
<dbReference type="AlphaFoldDB" id="A0AAE0Z7L1"/>
<evidence type="ECO:0000313" key="2">
    <source>
        <dbReference type="EMBL" id="KAK3764344.1"/>
    </source>
</evidence>
<evidence type="ECO:0000256" key="1">
    <source>
        <dbReference type="SAM" id="SignalP"/>
    </source>
</evidence>
<keyword evidence="3" id="KW-1185">Reference proteome</keyword>
<reference evidence="2" key="1">
    <citation type="journal article" date="2023" name="G3 (Bethesda)">
        <title>A reference genome for the long-term kleptoplast-retaining sea slug Elysia crispata morphotype clarki.</title>
        <authorList>
            <person name="Eastman K.E."/>
            <person name="Pendleton A.L."/>
            <person name="Shaikh M.A."/>
            <person name="Suttiyut T."/>
            <person name="Ogas R."/>
            <person name="Tomko P."/>
            <person name="Gavelis G."/>
            <person name="Widhalm J.R."/>
            <person name="Wisecaver J.H."/>
        </authorList>
    </citation>
    <scope>NUCLEOTIDE SEQUENCE</scope>
    <source>
        <strain evidence="2">ECLA1</strain>
    </source>
</reference>
<dbReference type="EMBL" id="JAWDGP010004442">
    <property type="protein sequence ID" value="KAK3764344.1"/>
    <property type="molecule type" value="Genomic_DNA"/>
</dbReference>
<name>A0AAE0Z7L1_9GAST</name>
<feature type="non-terminal residue" evidence="2">
    <location>
        <position position="1"/>
    </location>
</feature>
<dbReference type="InterPro" id="IPR016186">
    <property type="entry name" value="C-type_lectin-like/link_sf"/>
</dbReference>
<feature type="signal peptide" evidence="1">
    <location>
        <begin position="1"/>
        <end position="25"/>
    </location>
</feature>
<sequence length="123" mass="14109">MIFTSKLCILSTLSVVNIFFQGVFALHAVCQPHTDDPCPESWNETSNPRLCLKLIPEILTYNETYERCRSLGGISITLESINIADVMKDFQRNVFEAHFWLALNDRLVEGQFRWGIYATGSYQ</sequence>
<dbReference type="Proteomes" id="UP001283361">
    <property type="component" value="Unassembled WGS sequence"/>
</dbReference>
<proteinExistence type="predicted"/>
<evidence type="ECO:0000313" key="3">
    <source>
        <dbReference type="Proteomes" id="UP001283361"/>
    </source>
</evidence>
<evidence type="ECO:0008006" key="4">
    <source>
        <dbReference type="Google" id="ProtNLM"/>
    </source>
</evidence>
<organism evidence="2 3">
    <name type="scientific">Elysia crispata</name>
    <name type="common">lettuce slug</name>
    <dbReference type="NCBI Taxonomy" id="231223"/>
    <lineage>
        <taxon>Eukaryota</taxon>
        <taxon>Metazoa</taxon>
        <taxon>Spiralia</taxon>
        <taxon>Lophotrochozoa</taxon>
        <taxon>Mollusca</taxon>
        <taxon>Gastropoda</taxon>
        <taxon>Heterobranchia</taxon>
        <taxon>Euthyneura</taxon>
        <taxon>Panpulmonata</taxon>
        <taxon>Sacoglossa</taxon>
        <taxon>Placobranchoidea</taxon>
        <taxon>Plakobranchidae</taxon>
        <taxon>Elysia</taxon>
    </lineage>
</organism>
<dbReference type="SUPFAM" id="SSF56436">
    <property type="entry name" value="C-type lectin-like"/>
    <property type="match status" value="1"/>
</dbReference>
<comment type="caution">
    <text evidence="2">The sequence shown here is derived from an EMBL/GenBank/DDBJ whole genome shotgun (WGS) entry which is preliminary data.</text>
</comment>
<feature type="chain" id="PRO_5041922490" description="C-type lectin domain-containing protein" evidence="1">
    <location>
        <begin position="26"/>
        <end position="123"/>
    </location>
</feature>
<dbReference type="InterPro" id="IPR016187">
    <property type="entry name" value="CTDL_fold"/>
</dbReference>
<keyword evidence="1" id="KW-0732">Signal</keyword>